<dbReference type="AlphaFoldDB" id="A0AAD7N2K8"/>
<dbReference type="Proteomes" id="UP001215598">
    <property type="component" value="Unassembled WGS sequence"/>
</dbReference>
<dbReference type="EMBL" id="JARKIB010000098">
    <property type="protein sequence ID" value="KAJ7741701.1"/>
    <property type="molecule type" value="Genomic_DNA"/>
</dbReference>
<gene>
    <name evidence="1" type="ORF">B0H16DRAFT_1564897</name>
</gene>
<keyword evidence="2" id="KW-1185">Reference proteome</keyword>
<protein>
    <submittedName>
        <fullName evidence="1">Uncharacterized protein</fullName>
    </submittedName>
</protein>
<evidence type="ECO:0000313" key="2">
    <source>
        <dbReference type="Proteomes" id="UP001215598"/>
    </source>
</evidence>
<reference evidence="1" key="1">
    <citation type="submission" date="2023-03" db="EMBL/GenBank/DDBJ databases">
        <title>Massive genome expansion in bonnet fungi (Mycena s.s.) driven by repeated elements and novel gene families across ecological guilds.</title>
        <authorList>
            <consortium name="Lawrence Berkeley National Laboratory"/>
            <person name="Harder C.B."/>
            <person name="Miyauchi S."/>
            <person name="Viragh M."/>
            <person name="Kuo A."/>
            <person name="Thoen E."/>
            <person name="Andreopoulos B."/>
            <person name="Lu D."/>
            <person name="Skrede I."/>
            <person name="Drula E."/>
            <person name="Henrissat B."/>
            <person name="Morin E."/>
            <person name="Kohler A."/>
            <person name="Barry K."/>
            <person name="LaButti K."/>
            <person name="Morin E."/>
            <person name="Salamov A."/>
            <person name="Lipzen A."/>
            <person name="Mereny Z."/>
            <person name="Hegedus B."/>
            <person name="Baldrian P."/>
            <person name="Stursova M."/>
            <person name="Weitz H."/>
            <person name="Taylor A."/>
            <person name="Grigoriev I.V."/>
            <person name="Nagy L.G."/>
            <person name="Martin F."/>
            <person name="Kauserud H."/>
        </authorList>
    </citation>
    <scope>NUCLEOTIDE SEQUENCE</scope>
    <source>
        <strain evidence="1">CBHHK182m</strain>
    </source>
</reference>
<proteinExistence type="predicted"/>
<name>A0AAD7N2K8_9AGAR</name>
<organism evidence="1 2">
    <name type="scientific">Mycena metata</name>
    <dbReference type="NCBI Taxonomy" id="1033252"/>
    <lineage>
        <taxon>Eukaryota</taxon>
        <taxon>Fungi</taxon>
        <taxon>Dikarya</taxon>
        <taxon>Basidiomycota</taxon>
        <taxon>Agaricomycotina</taxon>
        <taxon>Agaricomycetes</taxon>
        <taxon>Agaricomycetidae</taxon>
        <taxon>Agaricales</taxon>
        <taxon>Marasmiineae</taxon>
        <taxon>Mycenaceae</taxon>
        <taxon>Mycena</taxon>
    </lineage>
</organism>
<comment type="caution">
    <text evidence="1">The sequence shown here is derived from an EMBL/GenBank/DDBJ whole genome shotgun (WGS) entry which is preliminary data.</text>
</comment>
<evidence type="ECO:0000313" key="1">
    <source>
        <dbReference type="EMBL" id="KAJ7741701.1"/>
    </source>
</evidence>
<accession>A0AAD7N2K8</accession>
<sequence length="119" mass="13586">MSSPVLPPELERIIFEMAALLRPTNIPNLMRTAWRVKNWVEPLLYRTVFIQPMLSTSYHIDEFPQLTLQGLRQQSATKPPGFFQSAAVFAQGPRPWDPKALNSPWPMAWENLTGHSDLG</sequence>